<organism evidence="2">
    <name type="scientific">Hemiselmis tepida</name>
    <dbReference type="NCBI Taxonomy" id="464990"/>
    <lineage>
        <taxon>Eukaryota</taxon>
        <taxon>Cryptophyceae</taxon>
        <taxon>Cryptomonadales</taxon>
        <taxon>Hemiselmidaceae</taxon>
        <taxon>Hemiselmis</taxon>
    </lineage>
</organism>
<gene>
    <name evidence="2" type="ORF">HTEP1355_LOCUS10593</name>
</gene>
<dbReference type="Gene3D" id="1.25.40.180">
    <property type="match status" value="1"/>
</dbReference>
<dbReference type="AlphaFoldDB" id="A0A7S0YW28"/>
<dbReference type="SUPFAM" id="SSF48371">
    <property type="entry name" value="ARM repeat"/>
    <property type="match status" value="1"/>
</dbReference>
<feature type="domain" description="W2" evidence="1">
    <location>
        <begin position="7"/>
        <end position="177"/>
    </location>
</feature>
<proteinExistence type="predicted"/>
<sequence>MSESGSDDGQLDEDERISSLVTYMGKHSAEETANHLKTELGGKDGMVYGGMCFNASLAMAHFLVTACFDEDSTLTSQIDENKELLAACCKDDEEFQAGFLLAMELYIVRELRKGISKYDKVLKKLWECDVVSEDLVEKWHGKENALHEFYPEFVLDDAIAIRESAGKFLEWVQDGDD</sequence>
<dbReference type="EMBL" id="HBFN01018106">
    <property type="protein sequence ID" value="CAD8796953.1"/>
    <property type="molecule type" value="Transcribed_RNA"/>
</dbReference>
<dbReference type="Pfam" id="PF02020">
    <property type="entry name" value="W2"/>
    <property type="match status" value="1"/>
</dbReference>
<dbReference type="PROSITE" id="PS51363">
    <property type="entry name" value="W2"/>
    <property type="match status" value="1"/>
</dbReference>
<evidence type="ECO:0000259" key="1">
    <source>
        <dbReference type="PROSITE" id="PS51363"/>
    </source>
</evidence>
<accession>A0A7S0YW28</accession>
<evidence type="ECO:0000313" key="2">
    <source>
        <dbReference type="EMBL" id="CAD8796953.1"/>
    </source>
</evidence>
<dbReference type="InterPro" id="IPR016024">
    <property type="entry name" value="ARM-type_fold"/>
</dbReference>
<name>A0A7S0YW28_9CRYP</name>
<dbReference type="InterPro" id="IPR003307">
    <property type="entry name" value="W2_domain"/>
</dbReference>
<reference evidence="2" key="1">
    <citation type="submission" date="2021-01" db="EMBL/GenBank/DDBJ databases">
        <authorList>
            <person name="Corre E."/>
            <person name="Pelletier E."/>
            <person name="Niang G."/>
            <person name="Scheremetjew M."/>
            <person name="Finn R."/>
            <person name="Kale V."/>
            <person name="Holt S."/>
            <person name="Cochrane G."/>
            <person name="Meng A."/>
            <person name="Brown T."/>
            <person name="Cohen L."/>
        </authorList>
    </citation>
    <scope>NUCLEOTIDE SEQUENCE</scope>
    <source>
        <strain evidence="2">CCMP443</strain>
    </source>
</reference>
<protein>
    <recommendedName>
        <fullName evidence="1">W2 domain-containing protein</fullName>
    </recommendedName>
</protein>